<comment type="caution">
    <text evidence="2">The sequence shown here is derived from an EMBL/GenBank/DDBJ whole genome shotgun (WGS) entry which is preliminary data.</text>
</comment>
<evidence type="ECO:0000313" key="2">
    <source>
        <dbReference type="EMBL" id="EJK68414.1"/>
    </source>
</evidence>
<feature type="region of interest" description="Disordered" evidence="1">
    <location>
        <begin position="38"/>
        <end position="73"/>
    </location>
</feature>
<accession>K0STU9</accession>
<organism evidence="2 3">
    <name type="scientific">Thalassiosira oceanica</name>
    <name type="common">Marine diatom</name>
    <dbReference type="NCBI Taxonomy" id="159749"/>
    <lineage>
        <taxon>Eukaryota</taxon>
        <taxon>Sar</taxon>
        <taxon>Stramenopiles</taxon>
        <taxon>Ochrophyta</taxon>
        <taxon>Bacillariophyta</taxon>
        <taxon>Coscinodiscophyceae</taxon>
        <taxon>Thalassiosirophycidae</taxon>
        <taxon>Thalassiosirales</taxon>
        <taxon>Thalassiosiraceae</taxon>
        <taxon>Thalassiosira</taxon>
    </lineage>
</organism>
<name>K0STU9_THAOC</name>
<protein>
    <submittedName>
        <fullName evidence="2">Uncharacterized protein</fullName>
    </submittedName>
</protein>
<proteinExistence type="predicted"/>
<feature type="compositionally biased region" description="Polar residues" evidence="1">
    <location>
        <begin position="40"/>
        <end position="49"/>
    </location>
</feature>
<dbReference type="Proteomes" id="UP000266841">
    <property type="component" value="Unassembled WGS sequence"/>
</dbReference>
<evidence type="ECO:0000256" key="1">
    <source>
        <dbReference type="SAM" id="MobiDB-lite"/>
    </source>
</evidence>
<dbReference type="AlphaFoldDB" id="K0STU9"/>
<gene>
    <name evidence="2" type="ORF">THAOC_10409</name>
</gene>
<dbReference type="EMBL" id="AGNL01011384">
    <property type="protein sequence ID" value="EJK68414.1"/>
    <property type="molecule type" value="Genomic_DNA"/>
</dbReference>
<keyword evidence="3" id="KW-1185">Reference proteome</keyword>
<sequence>MSQSDPFLLSYMSLDRAQSLGTEEESSLLRKILTGRRSVGVQSSISQTEGMGPVSAVSANDAPPTGPQECVGQDDATRLGQASKSSKSLFAPVGVQSSLRSQTEEMIV</sequence>
<reference evidence="2 3" key="1">
    <citation type="journal article" date="2012" name="Genome Biol.">
        <title>Genome and low-iron response of an oceanic diatom adapted to chronic iron limitation.</title>
        <authorList>
            <person name="Lommer M."/>
            <person name="Specht M."/>
            <person name="Roy A.S."/>
            <person name="Kraemer L."/>
            <person name="Andreson R."/>
            <person name="Gutowska M.A."/>
            <person name="Wolf J."/>
            <person name="Bergner S.V."/>
            <person name="Schilhabel M.B."/>
            <person name="Klostermeier U.C."/>
            <person name="Beiko R.G."/>
            <person name="Rosenstiel P."/>
            <person name="Hippler M."/>
            <person name="Laroche J."/>
        </authorList>
    </citation>
    <scope>NUCLEOTIDE SEQUENCE [LARGE SCALE GENOMIC DNA]</scope>
    <source>
        <strain evidence="2 3">CCMP1005</strain>
    </source>
</reference>
<evidence type="ECO:0000313" key="3">
    <source>
        <dbReference type="Proteomes" id="UP000266841"/>
    </source>
</evidence>